<gene>
    <name evidence="2" type="ordered locus">TREPR_0418</name>
</gene>
<name>F5YM85_TREPZ</name>
<reference evidence="2 3" key="2">
    <citation type="journal article" date="2011" name="ISME J.">
        <title>RNA-seq reveals cooperative metabolic interactions between two termite-gut spirochete species in co-culture.</title>
        <authorList>
            <person name="Rosenthal A.Z."/>
            <person name="Matson E.G."/>
            <person name="Eldar A."/>
            <person name="Leadbetter J.R."/>
        </authorList>
    </citation>
    <scope>NUCLEOTIDE SEQUENCE [LARGE SCALE GENOMIC DNA]</scope>
    <source>
        <strain evidence="3">ATCC BAA-887 / DSM 12427 / ZAS-2</strain>
    </source>
</reference>
<keyword evidence="2" id="KW-0808">Transferase</keyword>
<dbReference type="Pfam" id="PF03781">
    <property type="entry name" value="FGE-sulfatase"/>
    <property type="match status" value="1"/>
</dbReference>
<reference evidence="3" key="1">
    <citation type="submission" date="2009-12" db="EMBL/GenBank/DDBJ databases">
        <title>Complete sequence of Treponema primitia strain ZAS-2.</title>
        <authorList>
            <person name="Tetu S.G."/>
            <person name="Matson E."/>
            <person name="Ren Q."/>
            <person name="Seshadri R."/>
            <person name="Elbourne L."/>
            <person name="Hassan K.A."/>
            <person name="Durkin A."/>
            <person name="Radune D."/>
            <person name="Mohamoud Y."/>
            <person name="Shay R."/>
            <person name="Jin S."/>
            <person name="Zhang X."/>
            <person name="Lucey K."/>
            <person name="Ballor N.R."/>
            <person name="Ottesen E."/>
            <person name="Rosenthal R."/>
            <person name="Allen A."/>
            <person name="Leadbetter J.R."/>
            <person name="Paulsen I.T."/>
        </authorList>
    </citation>
    <scope>NUCLEOTIDE SEQUENCE [LARGE SCALE GENOMIC DNA]</scope>
    <source>
        <strain evidence="3">ATCC BAA-887 / DSM 12427 / ZAS-2</strain>
    </source>
</reference>
<dbReference type="GO" id="GO:0016301">
    <property type="term" value="F:kinase activity"/>
    <property type="evidence" value="ECO:0007669"/>
    <property type="project" value="UniProtKB-KW"/>
</dbReference>
<dbReference type="AlphaFoldDB" id="F5YM85"/>
<dbReference type="RefSeq" id="WP_015709594.1">
    <property type="nucleotide sequence ID" value="NC_015578.1"/>
</dbReference>
<dbReference type="InterPro" id="IPR042095">
    <property type="entry name" value="SUMF_sf"/>
</dbReference>
<proteinExistence type="predicted"/>
<dbReference type="EMBL" id="CP001843">
    <property type="protein sequence ID" value="AEF84429.1"/>
    <property type="molecule type" value="Genomic_DNA"/>
</dbReference>
<keyword evidence="3" id="KW-1185">Reference proteome</keyword>
<accession>F5YM85</accession>
<dbReference type="HOGENOM" id="CLU_012431_2_2_12"/>
<dbReference type="PANTHER" id="PTHR23150:SF19">
    <property type="entry name" value="FORMYLGLYCINE-GENERATING ENZYME"/>
    <property type="match status" value="1"/>
</dbReference>
<dbReference type="Gene3D" id="3.90.1580.10">
    <property type="entry name" value="paralog of FGE (formylglycine-generating enzyme)"/>
    <property type="match status" value="1"/>
</dbReference>
<dbReference type="PANTHER" id="PTHR23150">
    <property type="entry name" value="SULFATASE MODIFYING FACTOR 1, 2"/>
    <property type="match status" value="1"/>
</dbReference>
<dbReference type="InterPro" id="IPR005532">
    <property type="entry name" value="SUMF_dom"/>
</dbReference>
<dbReference type="InterPro" id="IPR051043">
    <property type="entry name" value="Sulfatase_Mod_Factor_Kinase"/>
</dbReference>
<dbReference type="KEGG" id="tpi:TREPR_0418"/>
<dbReference type="GO" id="GO:0120147">
    <property type="term" value="F:formylglycine-generating oxidase activity"/>
    <property type="evidence" value="ECO:0007669"/>
    <property type="project" value="TreeGrafter"/>
</dbReference>
<dbReference type="OrthoDB" id="9812707at2"/>
<sequence>MKPIINKIALVLFFSISSEIFPFEASGLDDAWVRINGGTFMMGSPSSDADRDSDEVQHQVTVSSFYMAQYEVTQQEYEEVMGTNPSTLKGRRLPVESVSWFDAVEYCNKRSQREGLTLAYTINGSGDSRTVTWNRNANGYRLPTEAEWEYACRAGTTTPYSSGSSIDNTAWYSSNSERKPHPIGEKGANPWGLYDMHGNVWEWCWDWYGTYPSGSQTDPAGASSGSYRVRRGGGWSIVAQFVRSAFRRSNVPSFRYRTLGFRLVRS</sequence>
<evidence type="ECO:0000313" key="3">
    <source>
        <dbReference type="Proteomes" id="UP000009223"/>
    </source>
</evidence>
<evidence type="ECO:0000313" key="2">
    <source>
        <dbReference type="EMBL" id="AEF84429.1"/>
    </source>
</evidence>
<dbReference type="InterPro" id="IPR016187">
    <property type="entry name" value="CTDL_fold"/>
</dbReference>
<protein>
    <submittedName>
        <fullName evidence="2">Serine/threonine kinase</fullName>
    </submittedName>
</protein>
<dbReference type="SUPFAM" id="SSF56436">
    <property type="entry name" value="C-type lectin-like"/>
    <property type="match status" value="1"/>
</dbReference>
<dbReference type="eggNOG" id="COG1262">
    <property type="taxonomic scope" value="Bacteria"/>
</dbReference>
<organism evidence="2 3">
    <name type="scientific">Treponema primitia (strain ATCC BAA-887 / DSM 12427 / ZAS-2)</name>
    <dbReference type="NCBI Taxonomy" id="545694"/>
    <lineage>
        <taxon>Bacteria</taxon>
        <taxon>Pseudomonadati</taxon>
        <taxon>Spirochaetota</taxon>
        <taxon>Spirochaetia</taxon>
        <taxon>Spirochaetales</taxon>
        <taxon>Treponemataceae</taxon>
        <taxon>Treponema</taxon>
    </lineage>
</organism>
<dbReference type="STRING" id="545694.TREPR_0418"/>
<dbReference type="Proteomes" id="UP000009223">
    <property type="component" value="Chromosome"/>
</dbReference>
<feature type="domain" description="Sulfatase-modifying factor enzyme-like" evidence="1">
    <location>
        <begin position="31"/>
        <end position="265"/>
    </location>
</feature>
<evidence type="ECO:0000259" key="1">
    <source>
        <dbReference type="Pfam" id="PF03781"/>
    </source>
</evidence>
<keyword evidence="2" id="KW-0418">Kinase</keyword>